<proteinExistence type="predicted"/>
<name>A0A833TG67_PHYIN</name>
<sequence>MLRFGYRRFFIEMFSRKRFFSKGSRKYKPSDLWSLSQAWDAFMKNLRQIKASTTPADGLVKWYAGFTKARSGFVMSTILDAQWNLHNVSTVFMECCAVIERGCPFWHPRGKEMTDEMRVSTNLLPSEMQVAINLKNTTTTGMTGSALTEKIPVTSTAATDLVAEMATTGMTGSALTEKIPATSTAVTALVAEMATTSMTGSALTEKMAATCMAGSALTENIPVGIAASSLK</sequence>
<dbReference type="EMBL" id="WSZM01000097">
    <property type="protein sequence ID" value="KAF4042790.1"/>
    <property type="molecule type" value="Genomic_DNA"/>
</dbReference>
<keyword evidence="2" id="KW-1185">Reference proteome</keyword>
<dbReference type="AlphaFoldDB" id="A0A833TG67"/>
<organism evidence="1 2">
    <name type="scientific">Phytophthora infestans</name>
    <name type="common">Potato late blight agent</name>
    <name type="synonym">Botrytis infestans</name>
    <dbReference type="NCBI Taxonomy" id="4787"/>
    <lineage>
        <taxon>Eukaryota</taxon>
        <taxon>Sar</taxon>
        <taxon>Stramenopiles</taxon>
        <taxon>Oomycota</taxon>
        <taxon>Peronosporomycetes</taxon>
        <taxon>Peronosporales</taxon>
        <taxon>Peronosporaceae</taxon>
        <taxon>Phytophthora</taxon>
    </lineage>
</organism>
<evidence type="ECO:0000313" key="1">
    <source>
        <dbReference type="EMBL" id="KAF4042790.1"/>
    </source>
</evidence>
<protein>
    <submittedName>
        <fullName evidence="1">Uncharacterized protein</fullName>
    </submittedName>
</protein>
<comment type="caution">
    <text evidence="1">The sequence shown here is derived from an EMBL/GenBank/DDBJ whole genome shotgun (WGS) entry which is preliminary data.</text>
</comment>
<accession>A0A833TG67</accession>
<evidence type="ECO:0000313" key="2">
    <source>
        <dbReference type="Proteomes" id="UP000602510"/>
    </source>
</evidence>
<dbReference type="Proteomes" id="UP000602510">
    <property type="component" value="Unassembled WGS sequence"/>
</dbReference>
<gene>
    <name evidence="1" type="ORF">GN244_ATG05098</name>
</gene>
<reference evidence="1" key="1">
    <citation type="submission" date="2020-04" db="EMBL/GenBank/DDBJ databases">
        <title>Hybrid Assembly of Korean Phytophthora infestans isolates.</title>
        <authorList>
            <person name="Prokchorchik M."/>
            <person name="Lee Y."/>
            <person name="Seo J."/>
            <person name="Cho J.-H."/>
            <person name="Park Y.-E."/>
            <person name="Jang D.-C."/>
            <person name="Im J.-S."/>
            <person name="Choi J.-G."/>
            <person name="Park H.-J."/>
            <person name="Lee G.-B."/>
            <person name="Lee Y.-G."/>
            <person name="Hong S.-Y."/>
            <person name="Cho K."/>
            <person name="Sohn K.H."/>
        </authorList>
    </citation>
    <scope>NUCLEOTIDE SEQUENCE</scope>
    <source>
        <strain evidence="1">KR_1_A1</strain>
    </source>
</reference>